<dbReference type="EMBL" id="JBHUOM010000012">
    <property type="protein sequence ID" value="MFD2935056.1"/>
    <property type="molecule type" value="Genomic_DNA"/>
</dbReference>
<evidence type="ECO:0000256" key="2">
    <source>
        <dbReference type="ARBA" id="ARBA00023125"/>
    </source>
</evidence>
<keyword evidence="3" id="KW-0804">Transcription</keyword>
<sequence length="287" mass="33141">MYNLYTHIATNPSRCKRLTCKDTLFTIFNCGLKNKYEDLWSHHNYIVYVVEGRKIWHTAHGSYDLMEGSCVFVRKGACIVEQFFDTEFCFFLFFIPDAFICETLATKSTPIQSTGRAHEPIMPLADSVSIHAFFQSMLPYFDEKCQPDPALLELKFKELILTLADNTANRELLGYFCSLLEEPQSVPLQLIMEANYCYNLKLEEFASLCARSLSAFKRDFVRIYKTAPGKWLLEKRLNHARHLLANRGRTVGEASFECGFENAAHFSRTFRQRFGMAPTSVKQRLLV</sequence>
<keyword evidence="6" id="KW-1185">Reference proteome</keyword>
<evidence type="ECO:0000259" key="4">
    <source>
        <dbReference type="PROSITE" id="PS01124"/>
    </source>
</evidence>
<keyword evidence="2" id="KW-0238">DNA-binding</keyword>
<gene>
    <name evidence="5" type="ORF">ACFS25_14790</name>
</gene>
<dbReference type="SMART" id="SM00342">
    <property type="entry name" value="HTH_ARAC"/>
    <property type="match status" value="1"/>
</dbReference>
<dbReference type="PANTHER" id="PTHR43280:SF2">
    <property type="entry name" value="HTH-TYPE TRANSCRIPTIONAL REGULATOR EXSA"/>
    <property type="match status" value="1"/>
</dbReference>
<proteinExistence type="predicted"/>
<dbReference type="Pfam" id="PF12833">
    <property type="entry name" value="HTH_18"/>
    <property type="match status" value="1"/>
</dbReference>
<dbReference type="Pfam" id="PF22200">
    <property type="entry name" value="ExsA_N"/>
    <property type="match status" value="1"/>
</dbReference>
<accession>A0ABW6AHT9</accession>
<dbReference type="PROSITE" id="PS00041">
    <property type="entry name" value="HTH_ARAC_FAMILY_1"/>
    <property type="match status" value="1"/>
</dbReference>
<name>A0ABW6AHT9_9BACT</name>
<dbReference type="PROSITE" id="PS01124">
    <property type="entry name" value="HTH_ARAC_FAMILY_2"/>
    <property type="match status" value="1"/>
</dbReference>
<dbReference type="SUPFAM" id="SSF46689">
    <property type="entry name" value="Homeodomain-like"/>
    <property type="match status" value="1"/>
</dbReference>
<dbReference type="PRINTS" id="PR00032">
    <property type="entry name" value="HTHARAC"/>
</dbReference>
<protein>
    <submittedName>
        <fullName evidence="5">Helix-turn-helix domain-containing protein</fullName>
    </submittedName>
</protein>
<evidence type="ECO:0000256" key="3">
    <source>
        <dbReference type="ARBA" id="ARBA00023163"/>
    </source>
</evidence>
<dbReference type="InterPro" id="IPR054015">
    <property type="entry name" value="ExsA-like_N"/>
</dbReference>
<evidence type="ECO:0000313" key="6">
    <source>
        <dbReference type="Proteomes" id="UP001597512"/>
    </source>
</evidence>
<dbReference type="Proteomes" id="UP001597512">
    <property type="component" value="Unassembled WGS sequence"/>
</dbReference>
<reference evidence="6" key="1">
    <citation type="journal article" date="2019" name="Int. J. Syst. Evol. Microbiol.">
        <title>The Global Catalogue of Microorganisms (GCM) 10K type strain sequencing project: providing services to taxonomists for standard genome sequencing and annotation.</title>
        <authorList>
            <consortium name="The Broad Institute Genomics Platform"/>
            <consortium name="The Broad Institute Genome Sequencing Center for Infectious Disease"/>
            <person name="Wu L."/>
            <person name="Ma J."/>
        </authorList>
    </citation>
    <scope>NUCLEOTIDE SEQUENCE [LARGE SCALE GENOMIC DNA]</scope>
    <source>
        <strain evidence="6">KCTC 52490</strain>
    </source>
</reference>
<feature type="domain" description="HTH araC/xylS-type" evidence="4">
    <location>
        <begin position="186"/>
        <end position="284"/>
    </location>
</feature>
<comment type="caution">
    <text evidence="5">The sequence shown here is derived from an EMBL/GenBank/DDBJ whole genome shotgun (WGS) entry which is preliminary data.</text>
</comment>
<keyword evidence="1" id="KW-0805">Transcription regulation</keyword>
<dbReference type="InterPro" id="IPR020449">
    <property type="entry name" value="Tscrpt_reg_AraC-type_HTH"/>
</dbReference>
<dbReference type="PANTHER" id="PTHR43280">
    <property type="entry name" value="ARAC-FAMILY TRANSCRIPTIONAL REGULATOR"/>
    <property type="match status" value="1"/>
</dbReference>
<evidence type="ECO:0000313" key="5">
    <source>
        <dbReference type="EMBL" id="MFD2935056.1"/>
    </source>
</evidence>
<dbReference type="RefSeq" id="WP_381502253.1">
    <property type="nucleotide sequence ID" value="NZ_JBHUOM010000012.1"/>
</dbReference>
<dbReference type="InterPro" id="IPR018060">
    <property type="entry name" value="HTH_AraC"/>
</dbReference>
<evidence type="ECO:0000256" key="1">
    <source>
        <dbReference type="ARBA" id="ARBA00023015"/>
    </source>
</evidence>
<dbReference type="InterPro" id="IPR009057">
    <property type="entry name" value="Homeodomain-like_sf"/>
</dbReference>
<organism evidence="5 6">
    <name type="scientific">Spirosoma flavum</name>
    <dbReference type="NCBI Taxonomy" id="2048557"/>
    <lineage>
        <taxon>Bacteria</taxon>
        <taxon>Pseudomonadati</taxon>
        <taxon>Bacteroidota</taxon>
        <taxon>Cytophagia</taxon>
        <taxon>Cytophagales</taxon>
        <taxon>Cytophagaceae</taxon>
        <taxon>Spirosoma</taxon>
    </lineage>
</organism>
<dbReference type="Gene3D" id="1.10.10.60">
    <property type="entry name" value="Homeodomain-like"/>
    <property type="match status" value="1"/>
</dbReference>
<dbReference type="InterPro" id="IPR018062">
    <property type="entry name" value="HTH_AraC-typ_CS"/>
</dbReference>